<name>A0A916XYY6_9FLAO</name>
<comment type="caution">
    <text evidence="2">The sequence shown here is derived from an EMBL/GenBank/DDBJ whole genome shotgun (WGS) entry which is preliminary data.</text>
</comment>
<evidence type="ECO:0000313" key="2">
    <source>
        <dbReference type="EMBL" id="GGD22475.1"/>
    </source>
</evidence>
<evidence type="ECO:0000313" key="3">
    <source>
        <dbReference type="Proteomes" id="UP000625735"/>
    </source>
</evidence>
<proteinExistence type="predicted"/>
<protein>
    <recommendedName>
        <fullName evidence="1">NTF2 fold domain-containing protein</fullName>
    </recommendedName>
</protein>
<dbReference type="InterPro" id="IPR028921">
    <property type="entry name" value="NTF2_fold_dom"/>
</dbReference>
<sequence length="105" mass="12114">MRSEMLYYRYLDVEISTILQESPELNIGSELILKDSTTVVAVAEAILFNKYGKKTIEKQKPYKILKVKEYYWVIEGSLPKNTKGGVFFIILDARNSKVLKLKHGK</sequence>
<reference evidence="2" key="1">
    <citation type="journal article" date="2014" name="Int. J. Syst. Evol. Microbiol.">
        <title>Complete genome sequence of Corynebacterium casei LMG S-19264T (=DSM 44701T), isolated from a smear-ripened cheese.</title>
        <authorList>
            <consortium name="US DOE Joint Genome Institute (JGI-PGF)"/>
            <person name="Walter F."/>
            <person name="Albersmeier A."/>
            <person name="Kalinowski J."/>
            <person name="Ruckert C."/>
        </authorList>
    </citation>
    <scope>NUCLEOTIDE SEQUENCE</scope>
    <source>
        <strain evidence="2">CGMCC 1.12506</strain>
    </source>
</reference>
<dbReference type="Proteomes" id="UP000625735">
    <property type="component" value="Unassembled WGS sequence"/>
</dbReference>
<dbReference type="Pfam" id="PF15631">
    <property type="entry name" value="Imm-NTF2-2"/>
    <property type="match status" value="1"/>
</dbReference>
<keyword evidence="3" id="KW-1185">Reference proteome</keyword>
<dbReference type="AlphaFoldDB" id="A0A916XYY6"/>
<dbReference type="EMBL" id="BMFG01000003">
    <property type="protein sequence ID" value="GGD22475.1"/>
    <property type="molecule type" value="Genomic_DNA"/>
</dbReference>
<accession>A0A916XYY6</accession>
<organism evidence="2 3">
    <name type="scientific">Flavobacterium orientale</name>
    <dbReference type="NCBI Taxonomy" id="1756020"/>
    <lineage>
        <taxon>Bacteria</taxon>
        <taxon>Pseudomonadati</taxon>
        <taxon>Bacteroidota</taxon>
        <taxon>Flavobacteriia</taxon>
        <taxon>Flavobacteriales</taxon>
        <taxon>Flavobacteriaceae</taxon>
        <taxon>Flavobacterium</taxon>
    </lineage>
</organism>
<feature type="domain" description="NTF2 fold" evidence="1">
    <location>
        <begin position="40"/>
        <end position="105"/>
    </location>
</feature>
<evidence type="ECO:0000259" key="1">
    <source>
        <dbReference type="Pfam" id="PF15631"/>
    </source>
</evidence>
<reference evidence="2" key="2">
    <citation type="submission" date="2020-09" db="EMBL/GenBank/DDBJ databases">
        <authorList>
            <person name="Sun Q."/>
            <person name="Zhou Y."/>
        </authorList>
    </citation>
    <scope>NUCLEOTIDE SEQUENCE</scope>
    <source>
        <strain evidence="2">CGMCC 1.12506</strain>
    </source>
</reference>
<gene>
    <name evidence="2" type="ORF">GCM10011343_10860</name>
</gene>